<name>A0A1M6NGN9_9FLAO</name>
<dbReference type="Pfam" id="PF00929">
    <property type="entry name" value="RNase_T"/>
    <property type="match status" value="1"/>
</dbReference>
<gene>
    <name evidence="4" type="ORF">SAMN04487908_13412</name>
</gene>
<evidence type="ECO:0000313" key="4">
    <source>
        <dbReference type="EMBL" id="SHJ94951.1"/>
    </source>
</evidence>
<dbReference type="RefSeq" id="WP_073221673.1">
    <property type="nucleotide sequence ID" value="NZ_FNNS01000026.1"/>
</dbReference>
<dbReference type="AlphaFoldDB" id="A0A1M6NGN9"/>
<dbReference type="EMBL" id="FQYV01000034">
    <property type="protein sequence ID" value="SHJ94951.1"/>
    <property type="molecule type" value="Genomic_DNA"/>
</dbReference>
<dbReference type="Proteomes" id="UP000184172">
    <property type="component" value="Unassembled WGS sequence"/>
</dbReference>
<organism evidence="4 5">
    <name type="scientific">Aequorivita viscosa</name>
    <dbReference type="NCBI Taxonomy" id="797419"/>
    <lineage>
        <taxon>Bacteria</taxon>
        <taxon>Pseudomonadati</taxon>
        <taxon>Bacteroidota</taxon>
        <taxon>Flavobacteriia</taxon>
        <taxon>Flavobacteriales</taxon>
        <taxon>Flavobacteriaceae</taxon>
        <taxon>Aequorivita</taxon>
    </lineage>
</organism>
<dbReference type="InterPro" id="IPR047296">
    <property type="entry name" value="GIY-YIG_UvrC_Cho"/>
</dbReference>
<dbReference type="CDD" id="cd06127">
    <property type="entry name" value="DEDDh"/>
    <property type="match status" value="1"/>
</dbReference>
<protein>
    <submittedName>
        <fullName evidence="4">DNA polymerase-3 subunit epsilon</fullName>
    </submittedName>
</protein>
<dbReference type="STRING" id="797419.SAMN05216556_12613"/>
<evidence type="ECO:0000256" key="1">
    <source>
        <dbReference type="ARBA" id="ARBA00025483"/>
    </source>
</evidence>
<dbReference type="GO" id="GO:0045004">
    <property type="term" value="P:DNA replication proofreading"/>
    <property type="evidence" value="ECO:0007669"/>
    <property type="project" value="TreeGrafter"/>
</dbReference>
<dbReference type="InterPro" id="IPR012337">
    <property type="entry name" value="RNaseH-like_sf"/>
</dbReference>
<evidence type="ECO:0000313" key="5">
    <source>
        <dbReference type="Proteomes" id="UP000184172"/>
    </source>
</evidence>
<dbReference type="InterPro" id="IPR036397">
    <property type="entry name" value="RNaseH_sf"/>
</dbReference>
<dbReference type="GO" id="GO:0003677">
    <property type="term" value="F:DNA binding"/>
    <property type="evidence" value="ECO:0007669"/>
    <property type="project" value="InterPro"/>
</dbReference>
<dbReference type="CDD" id="cd10434">
    <property type="entry name" value="GIY-YIG_UvrC_Cho"/>
    <property type="match status" value="1"/>
</dbReference>
<dbReference type="GO" id="GO:0008408">
    <property type="term" value="F:3'-5' exonuclease activity"/>
    <property type="evidence" value="ECO:0007669"/>
    <property type="project" value="TreeGrafter"/>
</dbReference>
<dbReference type="Gene3D" id="3.40.1440.10">
    <property type="entry name" value="GIY-YIG endonuclease"/>
    <property type="match status" value="1"/>
</dbReference>
<evidence type="ECO:0000256" key="2">
    <source>
        <dbReference type="ARBA" id="ARBA00026073"/>
    </source>
</evidence>
<dbReference type="InterPro" id="IPR035901">
    <property type="entry name" value="GIY-YIG_endonuc_sf"/>
</dbReference>
<evidence type="ECO:0000259" key="3">
    <source>
        <dbReference type="PROSITE" id="PS50164"/>
    </source>
</evidence>
<dbReference type="SUPFAM" id="SSF82771">
    <property type="entry name" value="GIY-YIG endonuclease"/>
    <property type="match status" value="1"/>
</dbReference>
<dbReference type="InterPro" id="IPR000305">
    <property type="entry name" value="GIY-YIG_endonuc"/>
</dbReference>
<comment type="subunit">
    <text evidence="2">DNA polymerase III contains a core (composed of alpha, epsilon and theta chains) that associates with a tau subunit. This core dimerizes to form the POLIII' complex. PolIII' associates with the gamma complex (composed of gamma, delta, delta', psi and chi chains) and with the beta chain to form the complete DNA polymerase III complex.</text>
</comment>
<accession>A0A1M6NGN9</accession>
<feature type="domain" description="GIY-YIG" evidence="3">
    <location>
        <begin position="201"/>
        <end position="277"/>
    </location>
</feature>
<dbReference type="PANTHER" id="PTHR30231">
    <property type="entry name" value="DNA POLYMERASE III SUBUNIT EPSILON"/>
    <property type="match status" value="1"/>
</dbReference>
<dbReference type="PROSITE" id="PS50164">
    <property type="entry name" value="GIY_YIG"/>
    <property type="match status" value="1"/>
</dbReference>
<dbReference type="SUPFAM" id="SSF53098">
    <property type="entry name" value="Ribonuclease H-like"/>
    <property type="match status" value="1"/>
</dbReference>
<dbReference type="InterPro" id="IPR013520">
    <property type="entry name" value="Ribonucl_H"/>
</dbReference>
<dbReference type="GO" id="GO:0006289">
    <property type="term" value="P:nucleotide-excision repair"/>
    <property type="evidence" value="ECO:0007669"/>
    <property type="project" value="InterPro"/>
</dbReference>
<dbReference type="SMART" id="SM00479">
    <property type="entry name" value="EXOIII"/>
    <property type="match status" value="1"/>
</dbReference>
<dbReference type="GO" id="GO:0003887">
    <property type="term" value="F:DNA-directed DNA polymerase activity"/>
    <property type="evidence" value="ECO:0007669"/>
    <property type="project" value="InterPro"/>
</dbReference>
<comment type="function">
    <text evidence="1">DNA polymerase III is a complex, multichain enzyme responsible for most of the replicative synthesis in bacteria. The epsilon subunit contain the editing function and is a proofreading 3'-5' exonuclease.</text>
</comment>
<dbReference type="FunFam" id="3.30.420.10:FF:000045">
    <property type="entry name" value="3'-5' exonuclease DinG"/>
    <property type="match status" value="1"/>
</dbReference>
<dbReference type="OrthoDB" id="9803913at2"/>
<dbReference type="PANTHER" id="PTHR30231:SF37">
    <property type="entry name" value="EXODEOXYRIBONUCLEASE 10"/>
    <property type="match status" value="1"/>
</dbReference>
<reference evidence="5" key="1">
    <citation type="submission" date="2016-11" db="EMBL/GenBank/DDBJ databases">
        <authorList>
            <person name="Varghese N."/>
            <person name="Submissions S."/>
        </authorList>
    </citation>
    <scope>NUCLEOTIDE SEQUENCE [LARGE SCALE GENOMIC DNA]</scope>
    <source>
        <strain evidence="5">DSM 26349</strain>
    </source>
</reference>
<dbReference type="Pfam" id="PF01541">
    <property type="entry name" value="GIY-YIG"/>
    <property type="match status" value="1"/>
</dbReference>
<sequence>MHQQLFAIIDVETTGGGIAGNRITEICIALMRGNKVVDKYSTLINPEREIPQYITALTGIDNRMVENAPRFFEVAGKIDEFTRNAIFVAHNVSFDYNVIRGEFKKIGQGYTRKKLCTVRLSRKLIPGLLSYSLGRLCDTINIPHVDRHRAEGDVDATAILFQRLLSLDESFETFNSFLNPRSKQATLPPHLPSEQLEDLPEEAGIYLFKNQKHKVIYAGKAKNIKKRVLSHFYDKKTKEYHLGQETHFIDYEITGNELLALLVESEHIRKYYPKYNRAQKRPVNAYQIISYANQRGVIQLALAKTKVLHDSVGTFYNKTEAIEKLEEICETFKLCPRFCSLQSNVEQCSHYRIKNCEGICDGSESVEVYNQKVNNAIAFLKENKPNFAIQGKGRKSDEIGFALVIEGQYKGFGFFDRSEAISTVEDYEPFIKLQTASYHTHAIIRGFLKKNGERNVVRFESTLKESSDLPYQETDLLGPLLGGNW</sequence>
<dbReference type="Gene3D" id="3.30.420.10">
    <property type="entry name" value="Ribonuclease H-like superfamily/Ribonuclease H"/>
    <property type="match status" value="1"/>
</dbReference>
<dbReference type="InterPro" id="IPR006054">
    <property type="entry name" value="DnaQ"/>
</dbReference>
<proteinExistence type="predicted"/>
<dbReference type="NCBIfam" id="TIGR00573">
    <property type="entry name" value="dnaq"/>
    <property type="match status" value="1"/>
</dbReference>
<dbReference type="GO" id="GO:0005829">
    <property type="term" value="C:cytosol"/>
    <property type="evidence" value="ECO:0007669"/>
    <property type="project" value="TreeGrafter"/>
</dbReference>
<dbReference type="SMART" id="SM00465">
    <property type="entry name" value="GIYc"/>
    <property type="match status" value="1"/>
</dbReference>
<keyword evidence="5" id="KW-1185">Reference proteome</keyword>